<organism evidence="1 2">
    <name type="scientific">Alteromonas confluentis</name>
    <dbReference type="NCBI Taxonomy" id="1656094"/>
    <lineage>
        <taxon>Bacteria</taxon>
        <taxon>Pseudomonadati</taxon>
        <taxon>Pseudomonadota</taxon>
        <taxon>Gammaproteobacteria</taxon>
        <taxon>Alteromonadales</taxon>
        <taxon>Alteromonadaceae</taxon>
        <taxon>Alteromonas/Salinimonas group</taxon>
        <taxon>Alteromonas</taxon>
    </lineage>
</organism>
<dbReference type="RefSeq" id="WP_070123791.1">
    <property type="nucleotide sequence ID" value="NZ_MDHN01000008.1"/>
</dbReference>
<dbReference type="SUPFAM" id="SSF109770">
    <property type="entry name" value="Nickel-containing superoxide dismutase, NiSOD"/>
    <property type="match status" value="1"/>
</dbReference>
<dbReference type="OrthoDB" id="9790847at2"/>
<dbReference type="Pfam" id="PF09055">
    <property type="entry name" value="Sod_Ni"/>
    <property type="match status" value="1"/>
</dbReference>
<proteinExistence type="predicted"/>
<accession>A0A1E7ZES8</accession>
<evidence type="ECO:0000313" key="2">
    <source>
        <dbReference type="Proteomes" id="UP000175691"/>
    </source>
</evidence>
<protein>
    <submittedName>
        <fullName evidence="1">Superoxide dismutase, Ni</fullName>
    </submittedName>
</protein>
<keyword evidence="2" id="KW-1185">Reference proteome</keyword>
<dbReference type="NCBIfam" id="TIGR02753">
    <property type="entry name" value="sodN"/>
    <property type="match status" value="1"/>
</dbReference>
<dbReference type="InterPro" id="IPR014123">
    <property type="entry name" value="Superoxide_dismutase_Ni-type"/>
</dbReference>
<sequence>MLHNVLKKMDALIPVERASAHCDIPCKIYDPVSAQLAALSVIRLLDLINEVDEGNTAQLIRLVQEKETHAEKVKHEIRIIWGDYFKAPQIEKFPDVHELVHKIMMTGSACKQTVSREKGAELLQLVNQFSEYFWATKDVETYVVTSPYPPAEQVVYPVLK</sequence>
<dbReference type="GO" id="GO:0016151">
    <property type="term" value="F:nickel cation binding"/>
    <property type="evidence" value="ECO:0007669"/>
    <property type="project" value="InterPro"/>
</dbReference>
<dbReference type="Proteomes" id="UP000175691">
    <property type="component" value="Unassembled WGS sequence"/>
</dbReference>
<dbReference type="STRING" id="1656094.BFC18_04710"/>
<evidence type="ECO:0000313" key="1">
    <source>
        <dbReference type="EMBL" id="OFC72009.1"/>
    </source>
</evidence>
<comment type="caution">
    <text evidence="1">The sequence shown here is derived from an EMBL/GenBank/DDBJ whole genome shotgun (WGS) entry which is preliminary data.</text>
</comment>
<reference evidence="1 2" key="1">
    <citation type="submission" date="2016-08" db="EMBL/GenBank/DDBJ databases">
        <authorList>
            <person name="Seilhamer J.J."/>
        </authorList>
    </citation>
    <scope>NUCLEOTIDE SEQUENCE [LARGE SCALE GENOMIC DNA]</scope>
    <source>
        <strain evidence="1 2">KCTC 42603</strain>
    </source>
</reference>
<dbReference type="GO" id="GO:0004784">
    <property type="term" value="F:superoxide dismutase activity"/>
    <property type="evidence" value="ECO:0007669"/>
    <property type="project" value="InterPro"/>
</dbReference>
<dbReference type="EMBL" id="MDHN01000008">
    <property type="protein sequence ID" value="OFC72009.1"/>
    <property type="molecule type" value="Genomic_DNA"/>
</dbReference>
<dbReference type="Gene3D" id="1.20.120.400">
    <property type="entry name" value="Nickel-containing superoxide dismutase"/>
    <property type="match status" value="1"/>
</dbReference>
<dbReference type="InterPro" id="IPR036502">
    <property type="entry name" value="NiSOD_sf"/>
</dbReference>
<gene>
    <name evidence="1" type="ORF">BFC18_04710</name>
</gene>
<dbReference type="AlphaFoldDB" id="A0A1E7ZES8"/>
<name>A0A1E7ZES8_9ALTE</name>